<sequence length="246" mass="28310">MQLGKELPTIWSSRARNGDWYILVNPHGCHIKGDGDDGTTGPAEMVYATLKKGAIPAKTGHNSFARVDEYLQTMENAGYPHLSLPGAEWGYHIPQSPTEVVEFITDERIHFGYFPGKDVFKTDLPVQFFPAVIGNKEIEQTRDEIVYFLAEHFNKPPLELVRLSSLRIKQLMDKLQGIERLNEEEKIELGTQLSMNNALTSREFIYFYLVFWNNVRMNLSEEDKLNVEKQFAERKLDYIIFTSAVF</sequence>
<dbReference type="AlphaFoldDB" id="A0A1F5YVP8"/>
<reference evidence="1 2" key="1">
    <citation type="journal article" date="2016" name="Nat. Commun.">
        <title>Thousands of microbial genomes shed light on interconnected biogeochemical processes in an aquifer system.</title>
        <authorList>
            <person name="Anantharaman K."/>
            <person name="Brown C.T."/>
            <person name="Hug L.A."/>
            <person name="Sharon I."/>
            <person name="Castelle C.J."/>
            <person name="Probst A.J."/>
            <person name="Thomas B.C."/>
            <person name="Singh A."/>
            <person name="Wilkins M.J."/>
            <person name="Karaoz U."/>
            <person name="Brodie E.L."/>
            <person name="Williams K.H."/>
            <person name="Hubbard S.S."/>
            <person name="Banfield J.F."/>
        </authorList>
    </citation>
    <scope>NUCLEOTIDE SEQUENCE [LARGE SCALE GENOMIC DNA]</scope>
</reference>
<gene>
    <name evidence="1" type="ORF">A2W14_06260</name>
</gene>
<organism evidence="1 2">
    <name type="scientific">Candidatus Gottesmanbacteria bacterium RBG_16_37_8</name>
    <dbReference type="NCBI Taxonomy" id="1798371"/>
    <lineage>
        <taxon>Bacteria</taxon>
        <taxon>Candidatus Gottesmaniibacteriota</taxon>
    </lineage>
</organism>
<accession>A0A1F5YVP8</accession>
<evidence type="ECO:0000313" key="1">
    <source>
        <dbReference type="EMBL" id="OGG04047.1"/>
    </source>
</evidence>
<protein>
    <submittedName>
        <fullName evidence="1">Uncharacterized protein</fullName>
    </submittedName>
</protein>
<evidence type="ECO:0000313" key="2">
    <source>
        <dbReference type="Proteomes" id="UP000176665"/>
    </source>
</evidence>
<comment type="caution">
    <text evidence="1">The sequence shown here is derived from an EMBL/GenBank/DDBJ whole genome shotgun (WGS) entry which is preliminary data.</text>
</comment>
<proteinExistence type="predicted"/>
<name>A0A1F5YVP8_9BACT</name>
<dbReference type="Proteomes" id="UP000176665">
    <property type="component" value="Unassembled WGS sequence"/>
</dbReference>
<dbReference type="EMBL" id="MFJA01000008">
    <property type="protein sequence ID" value="OGG04047.1"/>
    <property type="molecule type" value="Genomic_DNA"/>
</dbReference>